<organism evidence="8 9">
    <name type="scientific">Candidatus Doudnabacteria bacterium RIFCSPHIGHO2_12_FULL_48_16</name>
    <dbReference type="NCBI Taxonomy" id="1817838"/>
    <lineage>
        <taxon>Bacteria</taxon>
        <taxon>Candidatus Doudnaibacteriota</taxon>
    </lineage>
</organism>
<dbReference type="GO" id="GO:0003735">
    <property type="term" value="F:structural constituent of ribosome"/>
    <property type="evidence" value="ECO:0007669"/>
    <property type="project" value="InterPro"/>
</dbReference>
<evidence type="ECO:0000256" key="2">
    <source>
        <dbReference type="ARBA" id="ARBA00022980"/>
    </source>
</evidence>
<dbReference type="PROSITE" id="PS01108">
    <property type="entry name" value="RIBOSOMAL_L24"/>
    <property type="match status" value="1"/>
</dbReference>
<dbReference type="Pfam" id="PF17136">
    <property type="entry name" value="ribosomal_L24"/>
    <property type="match status" value="1"/>
</dbReference>
<dbReference type="AlphaFoldDB" id="A0A1F5PK11"/>
<evidence type="ECO:0000256" key="5">
    <source>
        <dbReference type="HAMAP-Rule" id="MF_01326"/>
    </source>
</evidence>
<proteinExistence type="inferred from homology"/>
<comment type="subunit">
    <text evidence="5">Part of the 50S ribosomal subunit.</text>
</comment>
<dbReference type="InterPro" id="IPR014722">
    <property type="entry name" value="Rib_uL2_dom2"/>
</dbReference>
<name>A0A1F5PK11_9BACT</name>
<keyword evidence="2 5" id="KW-0689">Ribosomal protein</keyword>
<keyword evidence="5" id="KW-0694">RNA-binding</keyword>
<dbReference type="InterPro" id="IPR041988">
    <property type="entry name" value="Ribosomal_uL24_KOW"/>
</dbReference>
<dbReference type="Gene3D" id="2.30.30.30">
    <property type="match status" value="1"/>
</dbReference>
<dbReference type="GO" id="GO:0005840">
    <property type="term" value="C:ribosome"/>
    <property type="evidence" value="ECO:0007669"/>
    <property type="project" value="UniProtKB-KW"/>
</dbReference>
<comment type="function">
    <text evidence="5">One of the proteins that surrounds the polypeptide exit tunnel on the outside of the subunit.</text>
</comment>
<evidence type="ECO:0000256" key="1">
    <source>
        <dbReference type="ARBA" id="ARBA00010618"/>
    </source>
</evidence>
<accession>A0A1F5PK11</accession>
<protein>
    <recommendedName>
        <fullName evidence="4 5">Large ribosomal subunit protein uL24</fullName>
    </recommendedName>
</protein>
<keyword evidence="3 5" id="KW-0687">Ribonucleoprotein</keyword>
<feature type="domain" description="KOW" evidence="7">
    <location>
        <begin position="2"/>
        <end position="29"/>
    </location>
</feature>
<dbReference type="SMART" id="SM00739">
    <property type="entry name" value="KOW"/>
    <property type="match status" value="1"/>
</dbReference>
<evidence type="ECO:0000256" key="4">
    <source>
        <dbReference type="ARBA" id="ARBA00035206"/>
    </source>
</evidence>
<dbReference type="InterPro" id="IPR003256">
    <property type="entry name" value="Ribosomal_uL24"/>
</dbReference>
<sequence length="101" mass="11211">MRIKKGDTVKILAGKERGKTGKVLDVFPKTGKLVVEGLHIRVRFSRPKRQGEKGQRLELPGAIDASKTQLICPLCGKPTRVGRELSDRGNFRKCKKCGKVI</sequence>
<dbReference type="EMBL" id="MFEY01000007">
    <property type="protein sequence ID" value="OGE90002.1"/>
    <property type="molecule type" value="Genomic_DNA"/>
</dbReference>
<comment type="function">
    <text evidence="5">One of two assembly initiator proteins, it binds directly to the 5'-end of the 23S rRNA, where it nucleates assembly of the 50S subunit.</text>
</comment>
<dbReference type="InterPro" id="IPR005825">
    <property type="entry name" value="Ribosomal_uL24_CS"/>
</dbReference>
<dbReference type="PANTHER" id="PTHR12903">
    <property type="entry name" value="MITOCHONDRIAL RIBOSOMAL PROTEIN L24"/>
    <property type="match status" value="1"/>
</dbReference>
<evidence type="ECO:0000259" key="7">
    <source>
        <dbReference type="SMART" id="SM00739"/>
    </source>
</evidence>
<dbReference type="Proteomes" id="UP000177682">
    <property type="component" value="Unassembled WGS sequence"/>
</dbReference>
<comment type="caution">
    <text evidence="8">The sequence shown here is derived from an EMBL/GenBank/DDBJ whole genome shotgun (WGS) entry which is preliminary data.</text>
</comment>
<dbReference type="Pfam" id="PF00467">
    <property type="entry name" value="KOW"/>
    <property type="match status" value="1"/>
</dbReference>
<evidence type="ECO:0000313" key="9">
    <source>
        <dbReference type="Proteomes" id="UP000177682"/>
    </source>
</evidence>
<dbReference type="NCBIfam" id="TIGR01079">
    <property type="entry name" value="rplX_bact"/>
    <property type="match status" value="1"/>
</dbReference>
<dbReference type="SUPFAM" id="SSF50104">
    <property type="entry name" value="Translation proteins SH3-like domain"/>
    <property type="match status" value="1"/>
</dbReference>
<evidence type="ECO:0000313" key="8">
    <source>
        <dbReference type="EMBL" id="OGE90002.1"/>
    </source>
</evidence>
<reference evidence="8 9" key="1">
    <citation type="journal article" date="2016" name="Nat. Commun.">
        <title>Thousands of microbial genomes shed light on interconnected biogeochemical processes in an aquifer system.</title>
        <authorList>
            <person name="Anantharaman K."/>
            <person name="Brown C.T."/>
            <person name="Hug L.A."/>
            <person name="Sharon I."/>
            <person name="Castelle C.J."/>
            <person name="Probst A.J."/>
            <person name="Thomas B.C."/>
            <person name="Singh A."/>
            <person name="Wilkins M.J."/>
            <person name="Karaoz U."/>
            <person name="Brodie E.L."/>
            <person name="Williams K.H."/>
            <person name="Hubbard S.S."/>
            <person name="Banfield J.F."/>
        </authorList>
    </citation>
    <scope>NUCLEOTIDE SEQUENCE [LARGE SCALE GENOMIC DNA]</scope>
</reference>
<dbReference type="CDD" id="cd06089">
    <property type="entry name" value="KOW_RPL26"/>
    <property type="match status" value="1"/>
</dbReference>
<dbReference type="InterPro" id="IPR057264">
    <property type="entry name" value="Ribosomal_uL24_C"/>
</dbReference>
<dbReference type="GO" id="GO:0006412">
    <property type="term" value="P:translation"/>
    <property type="evidence" value="ECO:0007669"/>
    <property type="project" value="UniProtKB-UniRule"/>
</dbReference>
<evidence type="ECO:0000256" key="3">
    <source>
        <dbReference type="ARBA" id="ARBA00023274"/>
    </source>
</evidence>
<dbReference type="InterPro" id="IPR008991">
    <property type="entry name" value="Translation_prot_SH3-like_sf"/>
</dbReference>
<dbReference type="GO" id="GO:0019843">
    <property type="term" value="F:rRNA binding"/>
    <property type="evidence" value="ECO:0007669"/>
    <property type="project" value="UniProtKB-UniRule"/>
</dbReference>
<comment type="similarity">
    <text evidence="1 5 6">Belongs to the universal ribosomal protein uL24 family.</text>
</comment>
<dbReference type="HAMAP" id="MF_01326_B">
    <property type="entry name" value="Ribosomal_uL24_B"/>
    <property type="match status" value="1"/>
</dbReference>
<keyword evidence="5" id="KW-0699">rRNA-binding</keyword>
<gene>
    <name evidence="5" type="primary">rplX</name>
    <name evidence="8" type="ORF">A3E29_02735</name>
</gene>
<dbReference type="InterPro" id="IPR005824">
    <property type="entry name" value="KOW"/>
</dbReference>
<dbReference type="GO" id="GO:1990904">
    <property type="term" value="C:ribonucleoprotein complex"/>
    <property type="evidence" value="ECO:0007669"/>
    <property type="project" value="UniProtKB-KW"/>
</dbReference>
<evidence type="ECO:0000256" key="6">
    <source>
        <dbReference type="RuleBase" id="RU003477"/>
    </source>
</evidence>